<dbReference type="PANTHER" id="PTHR43767:SF1">
    <property type="entry name" value="NONRIBOSOMAL PEPTIDE SYNTHASE PES1 (EUROFUNG)-RELATED"/>
    <property type="match status" value="1"/>
</dbReference>
<evidence type="ECO:0000259" key="2">
    <source>
        <dbReference type="Pfam" id="PF00501"/>
    </source>
</evidence>
<dbReference type="EMBL" id="MSTI01000091">
    <property type="protein sequence ID" value="OLV17710.1"/>
    <property type="molecule type" value="Genomic_DNA"/>
</dbReference>
<dbReference type="STRING" id="249408.BOO71_0007972"/>
<dbReference type="Pfam" id="PF13193">
    <property type="entry name" value="AMP-binding_C"/>
    <property type="match status" value="1"/>
</dbReference>
<reference evidence="4 5" key="1">
    <citation type="submission" date="2017-01" db="EMBL/GenBank/DDBJ databases">
        <title>Genome Analysis of Deinococcus marmoris KOPRI26562.</title>
        <authorList>
            <person name="Kim J.H."/>
            <person name="Oh H.-M."/>
        </authorList>
    </citation>
    <scope>NUCLEOTIDE SEQUENCE [LARGE SCALE GENOMIC DNA]</scope>
    <source>
        <strain evidence="4 5">KOPRI26562</strain>
    </source>
</reference>
<dbReference type="RefSeq" id="WP_075833246.1">
    <property type="nucleotide sequence ID" value="NZ_MSTI01000091.1"/>
</dbReference>
<comment type="caution">
    <text evidence="4">The sequence shown here is derived from an EMBL/GenBank/DDBJ whole genome shotgun (WGS) entry which is preliminary data.</text>
</comment>
<accession>A0A1U7NXS4</accession>
<dbReference type="AlphaFoldDB" id="A0A1U7NXS4"/>
<dbReference type="SUPFAM" id="SSF56801">
    <property type="entry name" value="Acetyl-CoA synthetase-like"/>
    <property type="match status" value="1"/>
</dbReference>
<protein>
    <submittedName>
        <fullName evidence="4">Long-chain-fatty-acid--CoA ligase</fullName>
    </submittedName>
</protein>
<evidence type="ECO:0000259" key="3">
    <source>
        <dbReference type="Pfam" id="PF13193"/>
    </source>
</evidence>
<dbReference type="InterPro" id="IPR025110">
    <property type="entry name" value="AMP-bd_C"/>
</dbReference>
<dbReference type="NCBIfam" id="NF006181">
    <property type="entry name" value="PRK08314.1"/>
    <property type="match status" value="1"/>
</dbReference>
<dbReference type="OrthoDB" id="9757771at2"/>
<organism evidence="4 5">
    <name type="scientific">Deinococcus marmoris</name>
    <dbReference type="NCBI Taxonomy" id="249408"/>
    <lineage>
        <taxon>Bacteria</taxon>
        <taxon>Thermotogati</taxon>
        <taxon>Deinococcota</taxon>
        <taxon>Deinococci</taxon>
        <taxon>Deinococcales</taxon>
        <taxon>Deinococcaceae</taxon>
        <taxon>Deinococcus</taxon>
    </lineage>
</organism>
<feature type="region of interest" description="Disordered" evidence="1">
    <location>
        <begin position="1"/>
        <end position="30"/>
    </location>
</feature>
<name>A0A1U7NXS4_9DEIO</name>
<sequence length="569" mass="61396">MTHPTSSTDSPTDHAAPASTQPASQGRYWPPFKPRTLTLPQTGVMHNLRVSAERYPDKVALWHYGHAVTYGELHAQATHLAGHLAAQGVGKGDRVAVWLQNSPAWVISAFAAWHLGAVVVPLAPMLQAREFGFFLQDAGIKVGVVGAELYEKAKQAGLGHAVVANIMRGTDAEAAGIPLPDGLDVEATLQDGDITLEDALKADPAPAAPVGADDLCVMPYTSGTTGLPKGCMHTHRSVQANVFGAGVWVEGTVEDIFLAALPYFHVTGFINSLLTGLTNGGQIVIMSRWDRDAARTLIREHGVTIWTNTPTMVIDMMASPGFDPADLRTLRSVTGGGASLPAAVGQKLLDLTGIMFLEGYGLSETMAQSHSNPKGRQKLQCLGVPLFNVDSRIIDLDTHQELPAGQIGEIVIRGQQVMQGYWNRPEATAEAFMEIDGQQFFRSGDLGYVDEEGYFFFTDRLKRMVNISGMKVWPAEVENKLHAHPAVQEACVISVPDERSGEHARALIVLKPGMAATGADIEKWAREQMATYKVPRDYQFVESLPRGPTGKVAWRPLQEAARAAMVAGS</sequence>
<evidence type="ECO:0000313" key="4">
    <source>
        <dbReference type="EMBL" id="OLV17710.1"/>
    </source>
</evidence>
<dbReference type="InterPro" id="IPR020845">
    <property type="entry name" value="AMP-binding_CS"/>
</dbReference>
<dbReference type="InterPro" id="IPR042099">
    <property type="entry name" value="ANL_N_sf"/>
</dbReference>
<feature type="compositionally biased region" description="Low complexity" evidence="1">
    <location>
        <begin position="1"/>
        <end position="16"/>
    </location>
</feature>
<dbReference type="PANTHER" id="PTHR43767">
    <property type="entry name" value="LONG-CHAIN-FATTY-ACID--COA LIGASE"/>
    <property type="match status" value="1"/>
</dbReference>
<dbReference type="Gene3D" id="3.40.50.12780">
    <property type="entry name" value="N-terminal domain of ligase-like"/>
    <property type="match status" value="1"/>
</dbReference>
<feature type="domain" description="AMP-binding enzyme C-terminal" evidence="3">
    <location>
        <begin position="476"/>
        <end position="551"/>
    </location>
</feature>
<dbReference type="Proteomes" id="UP000186607">
    <property type="component" value="Unassembled WGS sequence"/>
</dbReference>
<dbReference type="PROSITE" id="PS00455">
    <property type="entry name" value="AMP_BINDING"/>
    <property type="match status" value="1"/>
</dbReference>
<feature type="domain" description="AMP-dependent synthetase/ligase" evidence="2">
    <location>
        <begin position="49"/>
        <end position="422"/>
    </location>
</feature>
<evidence type="ECO:0000256" key="1">
    <source>
        <dbReference type="SAM" id="MobiDB-lite"/>
    </source>
</evidence>
<dbReference type="Gene3D" id="3.30.300.30">
    <property type="match status" value="1"/>
</dbReference>
<evidence type="ECO:0000313" key="5">
    <source>
        <dbReference type="Proteomes" id="UP000186607"/>
    </source>
</evidence>
<dbReference type="InterPro" id="IPR045851">
    <property type="entry name" value="AMP-bd_C_sf"/>
</dbReference>
<gene>
    <name evidence="4" type="ORF">BOO71_0007972</name>
</gene>
<dbReference type="eggNOG" id="COG0318">
    <property type="taxonomic scope" value="Bacteria"/>
</dbReference>
<keyword evidence="5" id="KW-1185">Reference proteome</keyword>
<keyword evidence="4" id="KW-0436">Ligase</keyword>
<dbReference type="InterPro" id="IPR050237">
    <property type="entry name" value="ATP-dep_AMP-bd_enzyme"/>
</dbReference>
<dbReference type="GO" id="GO:0016878">
    <property type="term" value="F:acid-thiol ligase activity"/>
    <property type="evidence" value="ECO:0007669"/>
    <property type="project" value="UniProtKB-ARBA"/>
</dbReference>
<dbReference type="Pfam" id="PF00501">
    <property type="entry name" value="AMP-binding"/>
    <property type="match status" value="1"/>
</dbReference>
<dbReference type="InterPro" id="IPR000873">
    <property type="entry name" value="AMP-dep_synth/lig_dom"/>
</dbReference>
<proteinExistence type="predicted"/>